<dbReference type="InterPro" id="IPR049739">
    <property type="entry name" value="YraL-like"/>
</dbReference>
<dbReference type="Proteomes" id="UP000515703">
    <property type="component" value="Chromosome"/>
</dbReference>
<dbReference type="KEGG" id="acht:bsdcttw_13040"/>
<dbReference type="NCBIfam" id="NF040785">
    <property type="entry name" value="CD3324_fam"/>
    <property type="match status" value="1"/>
</dbReference>
<dbReference type="SUPFAM" id="SSF46689">
    <property type="entry name" value="Homeodomain-like"/>
    <property type="match status" value="1"/>
</dbReference>
<dbReference type="PANTHER" id="PTHR37812:SF1">
    <property type="entry name" value="MU-LIKE PROPHAGE FLUMU PROTEIN C"/>
    <property type="match status" value="1"/>
</dbReference>
<dbReference type="InterPro" id="IPR052411">
    <property type="entry name" value="c-mor_Regulatory_Protein"/>
</dbReference>
<evidence type="ECO:0008006" key="3">
    <source>
        <dbReference type="Google" id="ProtNLM"/>
    </source>
</evidence>
<name>A0A7I8DIH5_9FIRM</name>
<protein>
    <recommendedName>
        <fullName evidence="3">Mor transcription activator domain-containing protein</fullName>
    </recommendedName>
</protein>
<reference evidence="1 2" key="2">
    <citation type="submission" date="2020-08" db="EMBL/GenBank/DDBJ databases">
        <authorList>
            <person name="Ueki A."/>
            <person name="Tonouchi A."/>
        </authorList>
    </citation>
    <scope>NUCLEOTIDE SEQUENCE [LARGE SCALE GENOMIC DNA]</scope>
    <source>
        <strain evidence="1 2">CTTW</strain>
    </source>
</reference>
<evidence type="ECO:0000313" key="2">
    <source>
        <dbReference type="Proteomes" id="UP000515703"/>
    </source>
</evidence>
<dbReference type="RefSeq" id="WP_185258604.1">
    <property type="nucleotide sequence ID" value="NZ_AP023368.1"/>
</dbReference>
<sequence>MSYVNGKEILPENILEEIQKYFGGGLIYIPQPKEERCKWGSRTATKEELEQRNAKIRQRKMEGTPISELMEEFHLSYDSIKRIIYRKN</sequence>
<dbReference type="EMBL" id="AP023368">
    <property type="protein sequence ID" value="BCJ98263.1"/>
    <property type="molecule type" value="Genomic_DNA"/>
</dbReference>
<reference evidence="1 2" key="1">
    <citation type="submission" date="2020-08" db="EMBL/GenBank/DDBJ databases">
        <title>Draft genome sequencing of an Anaerocolumna strain isolated from anoxic soil subjected to BSD treatment.</title>
        <authorList>
            <person name="Uek A."/>
            <person name="Tonouchi A."/>
        </authorList>
    </citation>
    <scope>NUCLEOTIDE SEQUENCE [LARGE SCALE GENOMIC DNA]</scope>
    <source>
        <strain evidence="1 2">CTTW</strain>
    </source>
</reference>
<gene>
    <name evidence="1" type="ORF">bsdcttw_13040</name>
</gene>
<dbReference type="InterPro" id="IPR009057">
    <property type="entry name" value="Homeodomain-like_sf"/>
</dbReference>
<dbReference type="AlphaFoldDB" id="A0A7I8DIH5"/>
<organism evidence="1 2">
    <name type="scientific">Anaerocolumna chitinilytica</name>
    <dbReference type="NCBI Taxonomy" id="1727145"/>
    <lineage>
        <taxon>Bacteria</taxon>
        <taxon>Bacillati</taxon>
        <taxon>Bacillota</taxon>
        <taxon>Clostridia</taxon>
        <taxon>Lachnospirales</taxon>
        <taxon>Lachnospiraceae</taxon>
        <taxon>Anaerocolumna</taxon>
    </lineage>
</organism>
<dbReference type="PANTHER" id="PTHR37812">
    <property type="entry name" value="MU-LIKE PROPHAGE FLUMU PROTEIN C"/>
    <property type="match status" value="1"/>
</dbReference>
<proteinExistence type="predicted"/>
<evidence type="ECO:0000313" key="1">
    <source>
        <dbReference type="EMBL" id="BCJ98263.1"/>
    </source>
</evidence>
<accession>A0A7I8DIH5</accession>
<keyword evidence="2" id="KW-1185">Reference proteome</keyword>